<dbReference type="PANTHER" id="PTHR43540">
    <property type="entry name" value="PEROXYUREIDOACRYLATE/UREIDOACRYLATE AMIDOHYDROLASE-RELATED"/>
    <property type="match status" value="1"/>
</dbReference>
<proteinExistence type="predicted"/>
<sequence length="168" mass="17922">MKTALVIIDTQVGAFTGDWPMPDGDELITVCQRLVAHARARGWPVLWVQHHEPGGPMDGAGFAIDPRLAPAADEPRILKVEPDAFSNAALAPLLAGQERILLAGLQSDCCVQATALGGDRRAVPVTVVADAHHTWPQNELAATAVRDRVNQELQEAGIPLTTMTEVLA</sequence>
<evidence type="ECO:0000313" key="4">
    <source>
        <dbReference type="Proteomes" id="UP001606305"/>
    </source>
</evidence>
<dbReference type="SUPFAM" id="SSF52499">
    <property type="entry name" value="Isochorismatase-like hydrolases"/>
    <property type="match status" value="1"/>
</dbReference>
<evidence type="ECO:0000259" key="2">
    <source>
        <dbReference type="Pfam" id="PF00857"/>
    </source>
</evidence>
<dbReference type="InterPro" id="IPR050272">
    <property type="entry name" value="Isochorismatase-like_hydrls"/>
</dbReference>
<dbReference type="Gene3D" id="3.40.50.850">
    <property type="entry name" value="Isochorismatase-like"/>
    <property type="match status" value="1"/>
</dbReference>
<name>A0ABW7GAJ0_9BURK</name>
<dbReference type="PANTHER" id="PTHR43540:SF15">
    <property type="entry name" value="BLR5631 PROTEIN"/>
    <property type="match status" value="1"/>
</dbReference>
<comment type="caution">
    <text evidence="3">The sequence shown here is derived from an EMBL/GenBank/DDBJ whole genome shotgun (WGS) entry which is preliminary data.</text>
</comment>
<keyword evidence="1 3" id="KW-0378">Hydrolase</keyword>
<reference evidence="3 4" key="1">
    <citation type="submission" date="2024-09" db="EMBL/GenBank/DDBJ databases">
        <title>Novel species of the genus Pelomonas and Roseateles isolated from streams.</title>
        <authorList>
            <person name="Lu H."/>
        </authorList>
    </citation>
    <scope>NUCLEOTIDE SEQUENCE [LARGE SCALE GENOMIC DNA]</scope>
    <source>
        <strain evidence="3 4">BYS96W</strain>
    </source>
</reference>
<evidence type="ECO:0000313" key="3">
    <source>
        <dbReference type="EMBL" id="MFG6458958.1"/>
    </source>
</evidence>
<dbReference type="EMBL" id="JBIGIA010000017">
    <property type="protein sequence ID" value="MFG6458958.1"/>
    <property type="molecule type" value="Genomic_DNA"/>
</dbReference>
<dbReference type="InterPro" id="IPR036380">
    <property type="entry name" value="Isochorismatase-like_sf"/>
</dbReference>
<dbReference type="GO" id="GO:0016787">
    <property type="term" value="F:hydrolase activity"/>
    <property type="evidence" value="ECO:0007669"/>
    <property type="project" value="UniProtKB-KW"/>
</dbReference>
<organism evidence="3 4">
    <name type="scientific">Pelomonas nitida</name>
    <dbReference type="NCBI Taxonomy" id="3299027"/>
    <lineage>
        <taxon>Bacteria</taxon>
        <taxon>Pseudomonadati</taxon>
        <taxon>Pseudomonadota</taxon>
        <taxon>Betaproteobacteria</taxon>
        <taxon>Burkholderiales</taxon>
        <taxon>Sphaerotilaceae</taxon>
        <taxon>Roseateles</taxon>
    </lineage>
</organism>
<protein>
    <submittedName>
        <fullName evidence="3">Cysteine hydrolase family protein</fullName>
    </submittedName>
</protein>
<dbReference type="Proteomes" id="UP001606305">
    <property type="component" value="Unassembled WGS sequence"/>
</dbReference>
<dbReference type="InterPro" id="IPR000868">
    <property type="entry name" value="Isochorismatase-like_dom"/>
</dbReference>
<accession>A0ABW7GAJ0</accession>
<keyword evidence="4" id="KW-1185">Reference proteome</keyword>
<gene>
    <name evidence="3" type="ORF">ACG00X_19145</name>
</gene>
<feature type="domain" description="Isochorismatase-like" evidence="2">
    <location>
        <begin position="3"/>
        <end position="143"/>
    </location>
</feature>
<evidence type="ECO:0000256" key="1">
    <source>
        <dbReference type="ARBA" id="ARBA00022801"/>
    </source>
</evidence>
<dbReference type="Pfam" id="PF00857">
    <property type="entry name" value="Isochorismatase"/>
    <property type="match status" value="1"/>
</dbReference>
<dbReference type="RefSeq" id="WP_394490458.1">
    <property type="nucleotide sequence ID" value="NZ_JBIGIA010000017.1"/>
</dbReference>